<feature type="transmembrane region" description="Helical" evidence="7">
    <location>
        <begin position="142"/>
        <end position="161"/>
    </location>
</feature>
<dbReference type="Pfam" id="PF00001">
    <property type="entry name" value="7tm_1"/>
    <property type="match status" value="1"/>
</dbReference>
<feature type="transmembrane region" description="Helical" evidence="7">
    <location>
        <begin position="63"/>
        <end position="89"/>
    </location>
</feature>
<evidence type="ECO:0000256" key="3">
    <source>
        <dbReference type="ARBA" id="ARBA00022989"/>
    </source>
</evidence>
<evidence type="ECO:0000256" key="5">
    <source>
        <dbReference type="RuleBase" id="RU000688"/>
    </source>
</evidence>
<evidence type="ECO:0000313" key="9">
    <source>
        <dbReference type="EMBL" id="KAL2081266.1"/>
    </source>
</evidence>
<protein>
    <recommendedName>
        <fullName evidence="8">G-protein coupled receptors family 1 profile domain-containing protein</fullName>
    </recommendedName>
</protein>
<dbReference type="InterPro" id="IPR052676">
    <property type="entry name" value="Zinc-sensing_GPCR"/>
</dbReference>
<evidence type="ECO:0000256" key="1">
    <source>
        <dbReference type="ARBA" id="ARBA00004370"/>
    </source>
</evidence>
<dbReference type="GO" id="GO:0004930">
    <property type="term" value="F:G protein-coupled receptor activity"/>
    <property type="evidence" value="ECO:0007669"/>
    <property type="project" value="UniProtKB-KW"/>
</dbReference>
<dbReference type="GO" id="GO:0016020">
    <property type="term" value="C:membrane"/>
    <property type="evidence" value="ECO:0007669"/>
    <property type="project" value="UniProtKB-SubCell"/>
</dbReference>
<evidence type="ECO:0000313" key="10">
    <source>
        <dbReference type="Proteomes" id="UP001591681"/>
    </source>
</evidence>
<dbReference type="Gene3D" id="1.20.1070.10">
    <property type="entry name" value="Rhodopsin 7-helix transmembrane proteins"/>
    <property type="match status" value="1"/>
</dbReference>
<dbReference type="PRINTS" id="PR00237">
    <property type="entry name" value="GPCRRHODOPSN"/>
</dbReference>
<evidence type="ECO:0000256" key="2">
    <source>
        <dbReference type="ARBA" id="ARBA00022692"/>
    </source>
</evidence>
<comment type="subcellular location">
    <subcellularLocation>
        <location evidence="1">Membrane</location>
    </subcellularLocation>
</comment>
<dbReference type="Proteomes" id="UP001591681">
    <property type="component" value="Unassembled WGS sequence"/>
</dbReference>
<dbReference type="InterPro" id="IPR000276">
    <property type="entry name" value="GPCR_Rhodpsn"/>
</dbReference>
<dbReference type="SUPFAM" id="SSF81321">
    <property type="entry name" value="Family A G protein-coupled receptor-like"/>
    <property type="match status" value="1"/>
</dbReference>
<gene>
    <name evidence="9" type="ORF">ACEWY4_023119</name>
</gene>
<accession>A0ABD1J246</accession>
<feature type="transmembrane region" description="Helical" evidence="7">
    <location>
        <begin position="20"/>
        <end position="42"/>
    </location>
</feature>
<evidence type="ECO:0000256" key="7">
    <source>
        <dbReference type="SAM" id="Phobius"/>
    </source>
</evidence>
<proteinExistence type="inferred from homology"/>
<feature type="transmembrane region" description="Helical" evidence="7">
    <location>
        <begin position="257"/>
        <end position="275"/>
    </location>
</feature>
<keyword evidence="4 7" id="KW-0472">Membrane</keyword>
<dbReference type="PROSITE" id="PS00237">
    <property type="entry name" value="G_PROTEIN_RECEP_F1_1"/>
    <property type="match status" value="1"/>
</dbReference>
<feature type="transmembrane region" description="Helical" evidence="7">
    <location>
        <begin position="208"/>
        <end position="228"/>
    </location>
</feature>
<comment type="caution">
    <text evidence="9">The sequence shown here is derived from an EMBL/GenBank/DDBJ whole genome shotgun (WGS) entry which is preliminary data.</text>
</comment>
<name>A0ABD1J246_9TELE</name>
<organism evidence="9 10">
    <name type="scientific">Coilia grayii</name>
    <name type="common">Gray's grenadier anchovy</name>
    <dbReference type="NCBI Taxonomy" id="363190"/>
    <lineage>
        <taxon>Eukaryota</taxon>
        <taxon>Metazoa</taxon>
        <taxon>Chordata</taxon>
        <taxon>Craniata</taxon>
        <taxon>Vertebrata</taxon>
        <taxon>Euteleostomi</taxon>
        <taxon>Actinopterygii</taxon>
        <taxon>Neopterygii</taxon>
        <taxon>Teleostei</taxon>
        <taxon>Clupei</taxon>
        <taxon>Clupeiformes</taxon>
        <taxon>Clupeoidei</taxon>
        <taxon>Engraulidae</taxon>
        <taxon>Coilinae</taxon>
        <taxon>Coilia</taxon>
    </lineage>
</organism>
<keyword evidence="3 7" id="KW-1133">Transmembrane helix</keyword>
<sequence>MEEFVDEKDWKQLEPAVSVKVFLTVLYSGMLLVGVIGNSVTIETSNLLRRKGYLQKNVTDHMVSLACSDLLVLLIGMPVELCSAIWNPFMPTSGDAYCKVYNFLFETCSYATLLNVATMSFERFMAICYPFRYKSLSGRRTAYLILFAWLTSVMVALPLLIATGTEGHRGLVTEGPVTEGTVTEGDNWPTQNLTFCTSLSQHWNMYRASIWVAFIVYIVVLALVAFMCRSMIKVIKEAAGNVSKTESAQVKTARKQTILFLGLIVVALVICWLPNQVRRLMTAVFHKHKWTRAYLRSYITLLPVADTFFYLSSVINPFLYNLSSSQFRQVFLQVLLCRRTVEHVNRRVLSSPWSAKSSTHPLVSKSRRQQDSSSDRTPKKDQKSSTPQSDSGVILSSPCSTDQEVIKLQNELTQLGNDETEI</sequence>
<keyword evidence="5" id="KW-0807">Transducer</keyword>
<keyword evidence="10" id="KW-1185">Reference proteome</keyword>
<feature type="domain" description="G-protein coupled receptors family 1 profile" evidence="8">
    <location>
        <begin position="37"/>
        <end position="320"/>
    </location>
</feature>
<dbReference type="InterPro" id="IPR017452">
    <property type="entry name" value="GPCR_Rhodpsn_7TM"/>
</dbReference>
<dbReference type="PANTHER" id="PTHR46752">
    <property type="entry name" value="G-PROTEIN COUPLED RECEPTOR 39"/>
    <property type="match status" value="1"/>
</dbReference>
<feature type="transmembrane region" description="Helical" evidence="7">
    <location>
        <begin position="101"/>
        <end position="121"/>
    </location>
</feature>
<dbReference type="EMBL" id="JBHFQA010000020">
    <property type="protein sequence ID" value="KAL2081266.1"/>
    <property type="molecule type" value="Genomic_DNA"/>
</dbReference>
<evidence type="ECO:0000259" key="8">
    <source>
        <dbReference type="PROSITE" id="PS50262"/>
    </source>
</evidence>
<dbReference type="PANTHER" id="PTHR46752:SF1">
    <property type="entry name" value="G-PROTEIN COUPLED RECEPTOR 39"/>
    <property type="match status" value="1"/>
</dbReference>
<feature type="compositionally biased region" description="Basic and acidic residues" evidence="6">
    <location>
        <begin position="368"/>
        <end position="383"/>
    </location>
</feature>
<feature type="region of interest" description="Disordered" evidence="6">
    <location>
        <begin position="354"/>
        <end position="397"/>
    </location>
</feature>
<reference evidence="9 10" key="1">
    <citation type="submission" date="2024-09" db="EMBL/GenBank/DDBJ databases">
        <title>A chromosome-level genome assembly of Gray's grenadier anchovy, Coilia grayii.</title>
        <authorList>
            <person name="Fu Z."/>
        </authorList>
    </citation>
    <scope>NUCLEOTIDE SEQUENCE [LARGE SCALE GENOMIC DNA]</scope>
    <source>
        <strain evidence="9">G4</strain>
        <tissue evidence="9">Muscle</tissue>
    </source>
</reference>
<keyword evidence="5" id="KW-0297">G-protein coupled receptor</keyword>
<comment type="similarity">
    <text evidence="5">Belongs to the G-protein coupled receptor 1 family.</text>
</comment>
<dbReference type="PROSITE" id="PS50262">
    <property type="entry name" value="G_PROTEIN_RECEP_F1_2"/>
    <property type="match status" value="1"/>
</dbReference>
<evidence type="ECO:0000256" key="6">
    <source>
        <dbReference type="SAM" id="MobiDB-lite"/>
    </source>
</evidence>
<feature type="transmembrane region" description="Helical" evidence="7">
    <location>
        <begin position="295"/>
        <end position="319"/>
    </location>
</feature>
<keyword evidence="2 5" id="KW-0812">Transmembrane</keyword>
<dbReference type="AlphaFoldDB" id="A0ABD1J246"/>
<keyword evidence="5" id="KW-0675">Receptor</keyword>
<evidence type="ECO:0000256" key="4">
    <source>
        <dbReference type="ARBA" id="ARBA00023136"/>
    </source>
</evidence>